<dbReference type="SMART" id="SM00317">
    <property type="entry name" value="SET"/>
    <property type="match status" value="1"/>
</dbReference>
<protein>
    <recommendedName>
        <fullName evidence="10">SET domain-containing protein</fullName>
    </recommendedName>
</protein>
<dbReference type="GO" id="GO:0032259">
    <property type="term" value="P:methylation"/>
    <property type="evidence" value="ECO:0007669"/>
    <property type="project" value="UniProtKB-KW"/>
</dbReference>
<dbReference type="Gene3D" id="2.170.270.10">
    <property type="entry name" value="SET domain"/>
    <property type="match status" value="1"/>
</dbReference>
<dbReference type="RefSeq" id="WP_091940242.1">
    <property type="nucleotide sequence ID" value="NZ_FNCY01000026.1"/>
</dbReference>
<dbReference type="PANTHER" id="PTHR22884">
    <property type="entry name" value="SET DOMAIN PROTEINS"/>
    <property type="match status" value="1"/>
</dbReference>
<evidence type="ECO:0000256" key="1">
    <source>
        <dbReference type="ARBA" id="ARBA00004286"/>
    </source>
</evidence>
<dbReference type="GO" id="GO:0008168">
    <property type="term" value="F:methyltransferase activity"/>
    <property type="evidence" value="ECO:0007669"/>
    <property type="project" value="UniProtKB-KW"/>
</dbReference>
<accession>A0A1G8MMW9</accession>
<dbReference type="InterPro" id="IPR046341">
    <property type="entry name" value="SET_dom_sf"/>
</dbReference>
<keyword evidence="5" id="KW-0949">S-adenosyl-L-methionine</keyword>
<dbReference type="InterPro" id="IPR003616">
    <property type="entry name" value="Post-SET_dom"/>
</dbReference>
<dbReference type="Proteomes" id="UP000198607">
    <property type="component" value="Unassembled WGS sequence"/>
</dbReference>
<dbReference type="PROSITE" id="PS50280">
    <property type="entry name" value="SET"/>
    <property type="match status" value="1"/>
</dbReference>
<evidence type="ECO:0008006" key="10">
    <source>
        <dbReference type="Google" id="ProtNLM"/>
    </source>
</evidence>
<keyword evidence="9" id="KW-1185">Reference proteome</keyword>
<sequence>MTILITIMHNRVLRGTMKTTDDEDNMAFRVIRKKSGLHGMGLFAARDLAAGERLIEYKGIRYEKGIVPNMDIDGLTKFLGLSDGTGIDGNGWAALANHGCNPNSELRESESRGRLRAWLYALKDLKKGEEILWDYRLDVKSGKEAYSLWSCACGADNCRGTMANPEKLKKRRG</sequence>
<name>A0A1G8MMW9_9RHOO</name>
<proteinExistence type="predicted"/>
<evidence type="ECO:0000256" key="3">
    <source>
        <dbReference type="ARBA" id="ARBA00022603"/>
    </source>
</evidence>
<dbReference type="STRING" id="83767.SAMN05660652_03873"/>
<evidence type="ECO:0000256" key="5">
    <source>
        <dbReference type="ARBA" id="ARBA00022691"/>
    </source>
</evidence>
<feature type="domain" description="SET" evidence="6">
    <location>
        <begin position="28"/>
        <end position="136"/>
    </location>
</feature>
<evidence type="ECO:0000259" key="6">
    <source>
        <dbReference type="PROSITE" id="PS50280"/>
    </source>
</evidence>
<gene>
    <name evidence="8" type="ORF">SAMN05660652_03873</name>
</gene>
<evidence type="ECO:0000259" key="7">
    <source>
        <dbReference type="PROSITE" id="PS50868"/>
    </source>
</evidence>
<evidence type="ECO:0000313" key="9">
    <source>
        <dbReference type="Proteomes" id="UP000198607"/>
    </source>
</evidence>
<keyword evidence="4" id="KW-0808">Transferase</keyword>
<feature type="domain" description="Post-SET" evidence="7">
    <location>
        <begin position="147"/>
        <end position="163"/>
    </location>
</feature>
<comment type="subcellular location">
    <subcellularLocation>
        <location evidence="1">Chromosome</location>
    </subcellularLocation>
</comment>
<dbReference type="InterPro" id="IPR050777">
    <property type="entry name" value="SET2_Histone-Lys_MeTrsfase"/>
</dbReference>
<evidence type="ECO:0000256" key="2">
    <source>
        <dbReference type="ARBA" id="ARBA00022454"/>
    </source>
</evidence>
<dbReference type="AlphaFoldDB" id="A0A1G8MMW9"/>
<dbReference type="PROSITE" id="PS50868">
    <property type="entry name" value="POST_SET"/>
    <property type="match status" value="1"/>
</dbReference>
<dbReference type="EMBL" id="FNCY01000026">
    <property type="protein sequence ID" value="SDI69254.1"/>
    <property type="molecule type" value="Genomic_DNA"/>
</dbReference>
<keyword evidence="2" id="KW-0158">Chromosome</keyword>
<evidence type="ECO:0000313" key="8">
    <source>
        <dbReference type="EMBL" id="SDI69254.1"/>
    </source>
</evidence>
<dbReference type="OrthoDB" id="9790349at2"/>
<organism evidence="8 9">
    <name type="scientific">Propionivibrio dicarboxylicus</name>
    <dbReference type="NCBI Taxonomy" id="83767"/>
    <lineage>
        <taxon>Bacteria</taxon>
        <taxon>Pseudomonadati</taxon>
        <taxon>Pseudomonadota</taxon>
        <taxon>Betaproteobacteria</taxon>
        <taxon>Rhodocyclales</taxon>
        <taxon>Rhodocyclaceae</taxon>
        <taxon>Propionivibrio</taxon>
    </lineage>
</organism>
<keyword evidence="3" id="KW-0489">Methyltransferase</keyword>
<dbReference type="InterPro" id="IPR001214">
    <property type="entry name" value="SET_dom"/>
</dbReference>
<evidence type="ECO:0000256" key="4">
    <source>
        <dbReference type="ARBA" id="ARBA00022679"/>
    </source>
</evidence>
<reference evidence="8 9" key="1">
    <citation type="submission" date="2016-10" db="EMBL/GenBank/DDBJ databases">
        <authorList>
            <person name="de Groot N.N."/>
        </authorList>
    </citation>
    <scope>NUCLEOTIDE SEQUENCE [LARGE SCALE GENOMIC DNA]</scope>
    <source>
        <strain evidence="8 9">DSM 5885</strain>
    </source>
</reference>
<dbReference type="Pfam" id="PF00856">
    <property type="entry name" value="SET"/>
    <property type="match status" value="1"/>
</dbReference>
<dbReference type="SUPFAM" id="SSF82199">
    <property type="entry name" value="SET domain"/>
    <property type="match status" value="1"/>
</dbReference>
<dbReference type="GO" id="GO:0005694">
    <property type="term" value="C:chromosome"/>
    <property type="evidence" value="ECO:0007669"/>
    <property type="project" value="UniProtKB-SubCell"/>
</dbReference>